<feature type="chain" id="PRO_5045996381" description="TonB-dependent receptor" evidence="4">
    <location>
        <begin position="46"/>
        <end position="796"/>
    </location>
</feature>
<evidence type="ECO:0000313" key="6">
    <source>
        <dbReference type="Proteomes" id="UP001320843"/>
    </source>
</evidence>
<evidence type="ECO:0000256" key="2">
    <source>
        <dbReference type="ARBA" id="ARBA00023136"/>
    </source>
</evidence>
<accession>A0ABT3DYS0</accession>
<dbReference type="Gene3D" id="2.170.130.10">
    <property type="entry name" value="TonB-dependent receptor, plug domain"/>
    <property type="match status" value="1"/>
</dbReference>
<evidence type="ECO:0000313" key="5">
    <source>
        <dbReference type="EMBL" id="MCW0400491.1"/>
    </source>
</evidence>
<sequence>MHATSSRLRAAALPISAPHRRMRACTPSLLSATLTACLAASPAHAAEATASGNADTTPTTLSALDVVASPHAAAVAPTQVVGPNRYVINAGDMDADLAGSNGLARLKTVPGASYTATDGLGLDVSATSLFVRGFRMNEMGITFEGVPLNDSGFLSLTGTSVVNVGVPDAIGTITVSPGAAPVSVFSSSANGGALEYRLGEPKDTPGLRVKQGVGSDATRVTTVLAQSGQLGDNGPKLQVDLQRLGADKYQGGGTQRFLRGDLKATQDVAWGTFTVFLSASHAAMWGYNNLSFDMLGKLGWRADSLYPDYARAYAIALPQNAAASCGVYRCGTLAGLLPYDTGQVTDDRIASLAHDFRISDALSGHVQVYSARSRTHATLSDPTTPSPNGAPFSEQVQAPHLQRTGGLLSLTYVHGRHTLSAGLWQEHSSADAATSWYTEPLLGQGRPLRTTGPWDVYGLAFKTDNVSQWTTRARQAYLHDDIALSDTLVLGLGAKAVDFRTSGGGVGDAPDRPAAGTLRARSAFLPHLSLFWSPTAQTDGFIDLGSAMNGFRVAQRGNIGYTASAWTVPDQATFDRLTRRLRPEQDWNLTVGGTHRFNRATVTADVFYGDIRHRLLSATVGTQFAQVNTVQVMPKMHTFGADLGVTVDLTPHLQFYQGVALARSVYDRDVVVDGNVYPIQGKAQPGYPQLSLVSDLSAHVRHWRFGATSTEYLHQPFTYENDLRVPAFWQVNTYTAYTLGPDSPLPGLELRLDVSNLLDRHNVGTANIAGSAFAGDYQTLQRSAPRQVLFSTSLAF</sequence>
<keyword evidence="2" id="KW-0472">Membrane</keyword>
<dbReference type="SUPFAM" id="SSF56935">
    <property type="entry name" value="Porins"/>
    <property type="match status" value="1"/>
</dbReference>
<organism evidence="5 6">
    <name type="scientific">Xanthomonas sacchari</name>
    <dbReference type="NCBI Taxonomy" id="56458"/>
    <lineage>
        <taxon>Bacteria</taxon>
        <taxon>Pseudomonadati</taxon>
        <taxon>Pseudomonadota</taxon>
        <taxon>Gammaproteobacteria</taxon>
        <taxon>Lysobacterales</taxon>
        <taxon>Lysobacteraceae</taxon>
        <taxon>Xanthomonas</taxon>
    </lineage>
</organism>
<dbReference type="PROSITE" id="PS01156">
    <property type="entry name" value="TONB_DEPENDENT_REC_2"/>
    <property type="match status" value="1"/>
</dbReference>
<evidence type="ECO:0000256" key="1">
    <source>
        <dbReference type="ARBA" id="ARBA00004442"/>
    </source>
</evidence>
<dbReference type="InterPro" id="IPR037066">
    <property type="entry name" value="Plug_dom_sf"/>
</dbReference>
<dbReference type="InterPro" id="IPR010917">
    <property type="entry name" value="TonB_rcpt_CS"/>
</dbReference>
<comment type="caution">
    <text evidence="5">The sequence shown here is derived from an EMBL/GenBank/DDBJ whole genome shotgun (WGS) entry which is preliminary data.</text>
</comment>
<reference evidence="5 6" key="1">
    <citation type="submission" date="2022-06" db="EMBL/GenBank/DDBJ databases">
        <title>Dynamics of rice microbiomes reveals core vertical transmitted seed endophytes.</title>
        <authorList>
            <person name="Liao K."/>
            <person name="Zhang X."/>
        </authorList>
    </citation>
    <scope>NUCLEOTIDE SEQUENCE [LARGE SCALE GENOMIC DNA]</scope>
    <source>
        <strain evidence="5 6">YT10-10-1</strain>
    </source>
</reference>
<evidence type="ECO:0008006" key="7">
    <source>
        <dbReference type="Google" id="ProtNLM"/>
    </source>
</evidence>
<feature type="signal peptide" evidence="4">
    <location>
        <begin position="1"/>
        <end position="45"/>
    </location>
</feature>
<protein>
    <recommendedName>
        <fullName evidence="7">TonB-dependent receptor</fullName>
    </recommendedName>
</protein>
<keyword evidence="3" id="KW-0998">Cell outer membrane</keyword>
<dbReference type="Proteomes" id="UP001320843">
    <property type="component" value="Unassembled WGS sequence"/>
</dbReference>
<name>A0ABT3DYS0_9XANT</name>
<dbReference type="InterPro" id="IPR036942">
    <property type="entry name" value="Beta-barrel_TonB_sf"/>
</dbReference>
<comment type="subcellular location">
    <subcellularLocation>
        <location evidence="1">Cell outer membrane</location>
    </subcellularLocation>
</comment>
<keyword evidence="6" id="KW-1185">Reference proteome</keyword>
<gene>
    <name evidence="5" type="ORF">NB700_003047</name>
</gene>
<dbReference type="EMBL" id="JANFWR010000022">
    <property type="protein sequence ID" value="MCW0400491.1"/>
    <property type="molecule type" value="Genomic_DNA"/>
</dbReference>
<keyword evidence="4" id="KW-0732">Signal</keyword>
<evidence type="ECO:0000256" key="3">
    <source>
        <dbReference type="ARBA" id="ARBA00023237"/>
    </source>
</evidence>
<dbReference type="Gene3D" id="2.40.170.20">
    <property type="entry name" value="TonB-dependent receptor, beta-barrel domain"/>
    <property type="match status" value="1"/>
</dbReference>
<evidence type="ECO:0000256" key="4">
    <source>
        <dbReference type="SAM" id="SignalP"/>
    </source>
</evidence>
<proteinExistence type="predicted"/>